<evidence type="ECO:0000256" key="6">
    <source>
        <dbReference type="ARBA" id="ARBA00023056"/>
    </source>
</evidence>
<sequence>MAKNLNIVSISSEIAPFSKTGGLADVAGSLPRALNRLSHKVMCITPLYGKIIDKKKYHLKLYQEKIKVKIDEKNSLDVNYWLGELTKGVPVCFIENEKYFSRRKEIYGSSHENARFLLFDLAALKLLTILKFPVDIIQCHDWHTGLIPYFIKRDFKESSILSKAASVFTIHNLIFQLGHAWWEVPPEKRDDGKSKLPFFNDPELENINFAKRAVLNADVINTVSETYSQEILEQEKGQGLHILLRNRQDRLYGIVNGIDHDDYNPQTDPGLKKNYLFGQISRRETDKLFIQKRYGLTQDKKIPLIVMSSRITHQKGFELILKALDILLHLNIQMIIMGDGDKNYISEIKKIIKNYPAKLAWVSWASDGPKYETSLYAGGDMFLLPSTSEPCGINQMKALRYGCIPIVRSIGGLKDTITNFDFKNLNGNGFAFLTYSPLSLYGAIVRALEYYKNRKIWQRLITRGMQISFSWNLPAALYVKLFRKAITAYKDKKNGNKQ</sequence>
<evidence type="ECO:0000256" key="3">
    <source>
        <dbReference type="ARBA" id="ARBA00010281"/>
    </source>
</evidence>
<organism evidence="10 11">
    <name type="scientific">Candidatus Kuenenbacteria bacterium RIFCSPHIGHO2_02_FULL_39_13</name>
    <dbReference type="NCBI Taxonomy" id="1798561"/>
    <lineage>
        <taxon>Bacteria</taxon>
        <taxon>Candidatus Kueneniibacteriota</taxon>
    </lineage>
</organism>
<evidence type="ECO:0000256" key="4">
    <source>
        <dbReference type="ARBA" id="ARBA00022676"/>
    </source>
</evidence>
<dbReference type="Pfam" id="PF08323">
    <property type="entry name" value="Glyco_transf_5"/>
    <property type="match status" value="1"/>
</dbReference>
<comment type="similarity">
    <text evidence="3 7">Belongs to the glycosyltransferase 1 family. Bacterial/plant glycogen synthase subfamily.</text>
</comment>
<dbReference type="InterPro" id="IPR013534">
    <property type="entry name" value="Starch_synth_cat_dom"/>
</dbReference>
<dbReference type="AlphaFoldDB" id="A0A1F6FNH1"/>
<protein>
    <recommendedName>
        <fullName evidence="7">Glycogen synthase</fullName>
        <ecNumber evidence="7">2.4.1.21</ecNumber>
    </recommendedName>
    <alternativeName>
        <fullName evidence="7">Starch [bacterial glycogen] synthase</fullName>
    </alternativeName>
</protein>
<evidence type="ECO:0000256" key="7">
    <source>
        <dbReference type="HAMAP-Rule" id="MF_00484"/>
    </source>
</evidence>
<dbReference type="PANTHER" id="PTHR45825:SF11">
    <property type="entry name" value="ALPHA AMYLASE DOMAIN-CONTAINING PROTEIN"/>
    <property type="match status" value="1"/>
</dbReference>
<comment type="caution">
    <text evidence="10">The sequence shown here is derived from an EMBL/GenBank/DDBJ whole genome shotgun (WGS) entry which is preliminary data.</text>
</comment>
<dbReference type="Pfam" id="PF00534">
    <property type="entry name" value="Glycos_transf_1"/>
    <property type="match status" value="1"/>
</dbReference>
<feature type="domain" description="Starch synthase catalytic" evidence="9">
    <location>
        <begin position="6"/>
        <end position="245"/>
    </location>
</feature>
<dbReference type="Proteomes" id="UP000179136">
    <property type="component" value="Unassembled WGS sequence"/>
</dbReference>
<dbReference type="CDD" id="cd03791">
    <property type="entry name" value="GT5_Glycogen_synthase_DULL1-like"/>
    <property type="match status" value="1"/>
</dbReference>
<dbReference type="NCBIfam" id="TIGR02095">
    <property type="entry name" value="glgA"/>
    <property type="match status" value="1"/>
</dbReference>
<dbReference type="PANTHER" id="PTHR45825">
    <property type="entry name" value="GRANULE-BOUND STARCH SYNTHASE 1, CHLOROPLASTIC/AMYLOPLASTIC"/>
    <property type="match status" value="1"/>
</dbReference>
<reference evidence="10 11" key="1">
    <citation type="journal article" date="2016" name="Nat. Commun.">
        <title>Thousands of microbial genomes shed light on interconnected biogeochemical processes in an aquifer system.</title>
        <authorList>
            <person name="Anantharaman K."/>
            <person name="Brown C.T."/>
            <person name="Hug L.A."/>
            <person name="Sharon I."/>
            <person name="Castelle C.J."/>
            <person name="Probst A.J."/>
            <person name="Thomas B.C."/>
            <person name="Singh A."/>
            <person name="Wilkins M.J."/>
            <person name="Karaoz U."/>
            <person name="Brodie E.L."/>
            <person name="Williams K.H."/>
            <person name="Hubbard S.S."/>
            <person name="Banfield J.F."/>
        </authorList>
    </citation>
    <scope>NUCLEOTIDE SEQUENCE [LARGE SCALE GENOMIC DNA]</scope>
</reference>
<evidence type="ECO:0000256" key="5">
    <source>
        <dbReference type="ARBA" id="ARBA00022679"/>
    </source>
</evidence>
<evidence type="ECO:0000259" key="8">
    <source>
        <dbReference type="Pfam" id="PF00534"/>
    </source>
</evidence>
<dbReference type="UniPathway" id="UPA00164"/>
<evidence type="ECO:0000313" key="11">
    <source>
        <dbReference type="Proteomes" id="UP000179136"/>
    </source>
</evidence>
<comment type="catalytic activity">
    <reaction evidence="1 7">
        <text>[(1-&gt;4)-alpha-D-glucosyl](n) + ADP-alpha-D-glucose = [(1-&gt;4)-alpha-D-glucosyl](n+1) + ADP + H(+)</text>
        <dbReference type="Rhea" id="RHEA:18189"/>
        <dbReference type="Rhea" id="RHEA-COMP:9584"/>
        <dbReference type="Rhea" id="RHEA-COMP:9587"/>
        <dbReference type="ChEBI" id="CHEBI:15378"/>
        <dbReference type="ChEBI" id="CHEBI:15444"/>
        <dbReference type="ChEBI" id="CHEBI:57498"/>
        <dbReference type="ChEBI" id="CHEBI:456216"/>
        <dbReference type="EC" id="2.4.1.21"/>
    </reaction>
</comment>
<comment type="function">
    <text evidence="2 7">Synthesizes alpha-1,4-glucan chains using ADP-glucose.</text>
</comment>
<dbReference type="Gene3D" id="3.40.50.2000">
    <property type="entry name" value="Glycogen Phosphorylase B"/>
    <property type="match status" value="2"/>
</dbReference>
<proteinExistence type="inferred from homology"/>
<dbReference type="SUPFAM" id="SSF53756">
    <property type="entry name" value="UDP-Glycosyltransferase/glycogen phosphorylase"/>
    <property type="match status" value="1"/>
</dbReference>
<dbReference type="HAMAP" id="MF_00484">
    <property type="entry name" value="Glycogen_synth"/>
    <property type="match status" value="1"/>
</dbReference>
<dbReference type="GO" id="GO:0004373">
    <property type="term" value="F:alpha-1,4-glucan glucosyltransferase (UDP-glucose donor) activity"/>
    <property type="evidence" value="ECO:0007669"/>
    <property type="project" value="InterPro"/>
</dbReference>
<evidence type="ECO:0000259" key="9">
    <source>
        <dbReference type="Pfam" id="PF08323"/>
    </source>
</evidence>
<dbReference type="GO" id="GO:0005978">
    <property type="term" value="P:glycogen biosynthetic process"/>
    <property type="evidence" value="ECO:0007669"/>
    <property type="project" value="UniProtKB-UniRule"/>
</dbReference>
<dbReference type="InterPro" id="IPR011835">
    <property type="entry name" value="GS/SS"/>
</dbReference>
<evidence type="ECO:0000256" key="2">
    <source>
        <dbReference type="ARBA" id="ARBA00002764"/>
    </source>
</evidence>
<dbReference type="InterPro" id="IPR001296">
    <property type="entry name" value="Glyco_trans_1"/>
</dbReference>
<keyword evidence="4 7" id="KW-0328">Glycosyltransferase</keyword>
<dbReference type="STRING" id="1798561.A3B87_00835"/>
<dbReference type="EC" id="2.4.1.21" evidence="7"/>
<accession>A0A1F6FNH1</accession>
<comment type="pathway">
    <text evidence="7">Glycan biosynthesis; glycogen biosynthesis.</text>
</comment>
<keyword evidence="6 7" id="KW-0320">Glycogen biosynthesis</keyword>
<name>A0A1F6FNH1_9BACT</name>
<feature type="domain" description="Glycosyl transferase family 1" evidence="8">
    <location>
        <begin position="297"/>
        <end position="457"/>
    </location>
</feature>
<keyword evidence="5 7" id="KW-0808">Transferase</keyword>
<gene>
    <name evidence="7" type="primary">glgA</name>
    <name evidence="10" type="ORF">A3B87_00835</name>
</gene>
<feature type="binding site" evidence="7">
    <location>
        <position position="19"/>
    </location>
    <ligand>
        <name>ADP-alpha-D-glucose</name>
        <dbReference type="ChEBI" id="CHEBI:57498"/>
    </ligand>
</feature>
<evidence type="ECO:0000256" key="1">
    <source>
        <dbReference type="ARBA" id="ARBA00001478"/>
    </source>
</evidence>
<evidence type="ECO:0000313" key="10">
    <source>
        <dbReference type="EMBL" id="OGG87404.1"/>
    </source>
</evidence>
<dbReference type="GO" id="GO:0009011">
    <property type="term" value="F:alpha-1,4-glucan glucosyltransferase (ADP-glucose donor) activity"/>
    <property type="evidence" value="ECO:0007669"/>
    <property type="project" value="UniProtKB-UniRule"/>
</dbReference>
<dbReference type="EMBL" id="MFMW01000014">
    <property type="protein sequence ID" value="OGG87404.1"/>
    <property type="molecule type" value="Genomic_DNA"/>
</dbReference>